<proteinExistence type="inferred from homology"/>
<keyword evidence="8" id="KW-1185">Reference proteome</keyword>
<protein>
    <submittedName>
        <fullName evidence="7">Uncharacterized protein</fullName>
    </submittedName>
</protein>
<organism evidence="7 8">
    <name type="scientific">Rummeliibacillus stabekisii</name>
    <dbReference type="NCBI Taxonomy" id="241244"/>
    <lineage>
        <taxon>Bacteria</taxon>
        <taxon>Bacillati</taxon>
        <taxon>Bacillota</taxon>
        <taxon>Bacilli</taxon>
        <taxon>Bacillales</taxon>
        <taxon>Caryophanaceae</taxon>
        <taxon>Rummeliibacillus</taxon>
    </lineage>
</organism>
<evidence type="ECO:0000313" key="7">
    <source>
        <dbReference type="EMBL" id="AMW99396.1"/>
    </source>
</evidence>
<gene>
    <name evidence="7" type="ORF">ATY39_07900</name>
</gene>
<dbReference type="OrthoDB" id="2456392at2"/>
<evidence type="ECO:0000256" key="3">
    <source>
        <dbReference type="ARBA" id="ARBA00023026"/>
    </source>
</evidence>
<dbReference type="InterPro" id="IPR058928">
    <property type="entry name" value="EsxC"/>
</dbReference>
<keyword evidence="3" id="KW-0843">Virulence</keyword>
<keyword evidence="2" id="KW-0964">Secreted</keyword>
<evidence type="ECO:0000256" key="2">
    <source>
        <dbReference type="ARBA" id="ARBA00022525"/>
    </source>
</evidence>
<dbReference type="RefSeq" id="WP_066788228.1">
    <property type="nucleotide sequence ID" value="NZ_CP014806.1"/>
</dbReference>
<name>A0A143HD35_9BACL</name>
<feature type="compositionally biased region" description="Basic and acidic residues" evidence="6">
    <location>
        <begin position="103"/>
        <end position="138"/>
    </location>
</feature>
<feature type="region of interest" description="Disordered" evidence="6">
    <location>
        <begin position="91"/>
        <end position="138"/>
    </location>
</feature>
<keyword evidence="5" id="KW-0175">Coiled coil</keyword>
<evidence type="ECO:0000256" key="4">
    <source>
        <dbReference type="ARBA" id="ARBA00093779"/>
    </source>
</evidence>
<evidence type="ECO:0000256" key="1">
    <source>
        <dbReference type="ARBA" id="ARBA00004613"/>
    </source>
</evidence>
<evidence type="ECO:0000313" key="8">
    <source>
        <dbReference type="Proteomes" id="UP000076021"/>
    </source>
</evidence>
<dbReference type="KEGG" id="rst:ATY39_07900"/>
<dbReference type="STRING" id="241244.ATY39_07900"/>
<evidence type="ECO:0000256" key="5">
    <source>
        <dbReference type="SAM" id="Coils"/>
    </source>
</evidence>
<sequence>MAWEDLNFFNWFLNGNEIKAKQYRQLSRALTNDKERLESRIDDIEGSTDAYQQEHPSLKSEGFPANLYKTKQSLVDQKMLKLMEELKGEKKSYTSAINIANERAGHYQRLGDEERERERERERREKKENEKEEKKKEN</sequence>
<accession>A0A143HD35</accession>
<dbReference type="Proteomes" id="UP000076021">
    <property type="component" value="Chromosome"/>
</dbReference>
<feature type="coiled-coil region" evidence="5">
    <location>
        <begin position="20"/>
        <end position="54"/>
    </location>
</feature>
<dbReference type="Pfam" id="PF26323">
    <property type="entry name" value="EsxC"/>
    <property type="match status" value="1"/>
</dbReference>
<evidence type="ECO:0000256" key="6">
    <source>
        <dbReference type="SAM" id="MobiDB-lite"/>
    </source>
</evidence>
<dbReference type="AlphaFoldDB" id="A0A143HD35"/>
<comment type="similarity">
    <text evidence="4">Belongs to the EsxC family.</text>
</comment>
<dbReference type="EMBL" id="CP014806">
    <property type="protein sequence ID" value="AMW99396.1"/>
    <property type="molecule type" value="Genomic_DNA"/>
</dbReference>
<reference evidence="8" key="2">
    <citation type="submission" date="2016-03" db="EMBL/GenBank/DDBJ databases">
        <authorList>
            <person name="Ploux O."/>
        </authorList>
    </citation>
    <scope>NUCLEOTIDE SEQUENCE [LARGE SCALE GENOMIC DNA]</scope>
    <source>
        <strain evidence="8">PP9</strain>
    </source>
</reference>
<reference evidence="7 8" key="1">
    <citation type="journal article" date="2016" name="Genome Announc.">
        <title>Whole-Genome Sequence of Rummeliibacillus stabekisii Strain PP9 Isolated from Antarctic Soil.</title>
        <authorList>
            <person name="da Mota F.F."/>
            <person name="Vollu R.E."/>
            <person name="Jurelevicius D."/>
            <person name="Seldin L."/>
        </authorList>
    </citation>
    <scope>NUCLEOTIDE SEQUENCE [LARGE SCALE GENOMIC DNA]</scope>
    <source>
        <strain evidence="7 8">PP9</strain>
    </source>
</reference>
<comment type="subcellular location">
    <subcellularLocation>
        <location evidence="1">Secreted</location>
    </subcellularLocation>
</comment>